<organism evidence="1 2">
    <name type="scientific">Persea americana</name>
    <name type="common">Avocado</name>
    <dbReference type="NCBI Taxonomy" id="3435"/>
    <lineage>
        <taxon>Eukaryota</taxon>
        <taxon>Viridiplantae</taxon>
        <taxon>Streptophyta</taxon>
        <taxon>Embryophyta</taxon>
        <taxon>Tracheophyta</taxon>
        <taxon>Spermatophyta</taxon>
        <taxon>Magnoliopsida</taxon>
        <taxon>Magnoliidae</taxon>
        <taxon>Laurales</taxon>
        <taxon>Lauraceae</taxon>
        <taxon>Persea</taxon>
    </lineage>
</organism>
<protein>
    <submittedName>
        <fullName evidence="1">Uncharacterized protein</fullName>
    </submittedName>
</protein>
<name>A0ACC2K7G8_PERAE</name>
<gene>
    <name evidence="1" type="ORF">MRB53_013128</name>
</gene>
<dbReference type="EMBL" id="CM056812">
    <property type="protein sequence ID" value="KAJ8616942.1"/>
    <property type="molecule type" value="Genomic_DNA"/>
</dbReference>
<sequence length="579" mass="64135">MLPPFVDSILHKCTSLPHIKQLQAHLIVSGLFQSHHSSRTKLLEFCSLSSLQSLHHYAISIFPFFPTPSTNDWNALIRGLAQSLDPTRALSFYLSMSRFAPRRPPDALTCSFALKACARALALVEGRQIHAHSIRFGFQADVRLQTTLVDLYAKVGELDSAQQVFDEMLLRDVPTWNALIAGLAQGSRPKDSLELFSRMRGDGVLPNEITVVAALSACAQIGAIGEGRGVHSYAREVGLDGNVRVCNALIDMYGKCGSVEGACQVFNGMPERSPVSWNTMILGLAIHGHGARALQLFEEMGCSGAEPDEVTYLAVLCACNHAGLVDDGLRLFNNMARCGVTRTIKHYGCVVDLLGRAGRLQEAYNVIESMPLKQDVVLWQSLLGSCKTYGDIALAELASQKLMELGSNHCGDYVLMSNVYAAHRRWDDVGRVREAMRSSDVRKIPGFSFMEVGGEIHKFLNGDRTHSNSKEIYRMLDEIGIKIKVFGYMPRTDFVLHDIGEEEKENALFYHSEKLAVAYGLISTGNGTPIQVIKNLRICGDCHLVIKLVSKAYDREIIVRDRARFHRFMDGSCSCGDYW</sequence>
<proteinExistence type="predicted"/>
<accession>A0ACC2K7G8</accession>
<comment type="caution">
    <text evidence="1">The sequence shown here is derived from an EMBL/GenBank/DDBJ whole genome shotgun (WGS) entry which is preliminary data.</text>
</comment>
<keyword evidence="2" id="KW-1185">Reference proteome</keyword>
<dbReference type="Proteomes" id="UP001234297">
    <property type="component" value="Chromosome 4"/>
</dbReference>
<reference evidence="1 2" key="1">
    <citation type="journal article" date="2022" name="Hortic Res">
        <title>A haplotype resolved chromosomal level avocado genome allows analysis of novel avocado genes.</title>
        <authorList>
            <person name="Nath O."/>
            <person name="Fletcher S.J."/>
            <person name="Hayward A."/>
            <person name="Shaw L.M."/>
            <person name="Masouleh A.K."/>
            <person name="Furtado A."/>
            <person name="Henry R.J."/>
            <person name="Mitter N."/>
        </authorList>
    </citation>
    <scope>NUCLEOTIDE SEQUENCE [LARGE SCALE GENOMIC DNA]</scope>
    <source>
        <strain evidence="2">cv. Hass</strain>
    </source>
</reference>
<evidence type="ECO:0000313" key="2">
    <source>
        <dbReference type="Proteomes" id="UP001234297"/>
    </source>
</evidence>
<evidence type="ECO:0000313" key="1">
    <source>
        <dbReference type="EMBL" id="KAJ8616942.1"/>
    </source>
</evidence>